<organism evidence="1 2">
    <name type="scientific">Rhododendron molle</name>
    <name type="common">Chinese azalea</name>
    <name type="synonym">Azalea mollis</name>
    <dbReference type="NCBI Taxonomy" id="49168"/>
    <lineage>
        <taxon>Eukaryota</taxon>
        <taxon>Viridiplantae</taxon>
        <taxon>Streptophyta</taxon>
        <taxon>Embryophyta</taxon>
        <taxon>Tracheophyta</taxon>
        <taxon>Spermatophyta</taxon>
        <taxon>Magnoliopsida</taxon>
        <taxon>eudicotyledons</taxon>
        <taxon>Gunneridae</taxon>
        <taxon>Pentapetalae</taxon>
        <taxon>asterids</taxon>
        <taxon>Ericales</taxon>
        <taxon>Ericaceae</taxon>
        <taxon>Ericoideae</taxon>
        <taxon>Rhodoreae</taxon>
        <taxon>Rhododendron</taxon>
    </lineage>
</organism>
<proteinExistence type="predicted"/>
<reference evidence="1" key="1">
    <citation type="submission" date="2022-02" db="EMBL/GenBank/DDBJ databases">
        <title>Plant Genome Project.</title>
        <authorList>
            <person name="Zhang R.-G."/>
        </authorList>
    </citation>
    <scope>NUCLEOTIDE SEQUENCE</scope>
    <source>
        <strain evidence="1">AT1</strain>
    </source>
</reference>
<dbReference type="Proteomes" id="UP001062846">
    <property type="component" value="Chromosome 1"/>
</dbReference>
<accession>A0ACC0Q5A5</accession>
<gene>
    <name evidence="1" type="ORF">RHMOL_Rhmol01G0208300</name>
</gene>
<protein>
    <submittedName>
        <fullName evidence="1">Uncharacterized protein</fullName>
    </submittedName>
</protein>
<evidence type="ECO:0000313" key="1">
    <source>
        <dbReference type="EMBL" id="KAI8572549.1"/>
    </source>
</evidence>
<sequence>MGGLIRDDKGQWVIGFHRRISHANSSCAVECWAIREGLKLAMDRNLKGIIVETDSLAASQLINDSSNDNHELNNIICDCRFMLQWLESEVKHIFLEGNHCADLVASLNFQQLCLVVFPNMPPPLGQALYDDASRKKFPRSRNSI</sequence>
<comment type="caution">
    <text evidence="1">The sequence shown here is derived from an EMBL/GenBank/DDBJ whole genome shotgun (WGS) entry which is preliminary data.</text>
</comment>
<name>A0ACC0Q5A5_RHOML</name>
<keyword evidence="2" id="KW-1185">Reference proteome</keyword>
<dbReference type="EMBL" id="CM046388">
    <property type="protein sequence ID" value="KAI8572549.1"/>
    <property type="molecule type" value="Genomic_DNA"/>
</dbReference>
<evidence type="ECO:0000313" key="2">
    <source>
        <dbReference type="Proteomes" id="UP001062846"/>
    </source>
</evidence>